<evidence type="ECO:0000313" key="15">
    <source>
        <dbReference type="Proteomes" id="UP000604825"/>
    </source>
</evidence>
<dbReference type="PANTHER" id="PTHR11255:SF54">
    <property type="entry name" value="DIACYLGLYCEROL KINASE THETA"/>
    <property type="match status" value="1"/>
</dbReference>
<comment type="subcellular location">
    <subcellularLocation>
        <location evidence="1">Membrane</location>
    </subcellularLocation>
</comment>
<dbReference type="PANTHER" id="PTHR11255">
    <property type="entry name" value="DIACYLGLYCEROL KINASE"/>
    <property type="match status" value="1"/>
</dbReference>
<keyword evidence="6" id="KW-0547">Nucleotide-binding</keyword>
<dbReference type="GO" id="GO:0008270">
    <property type="term" value="F:zinc ion binding"/>
    <property type="evidence" value="ECO:0007669"/>
    <property type="project" value="UniProtKB-KW"/>
</dbReference>
<evidence type="ECO:0000256" key="11">
    <source>
        <dbReference type="ARBA" id="ARBA00023136"/>
    </source>
</evidence>
<keyword evidence="9" id="KW-0067">ATP-binding</keyword>
<evidence type="ECO:0000259" key="13">
    <source>
        <dbReference type="PROSITE" id="PS50146"/>
    </source>
</evidence>
<reference evidence="14" key="1">
    <citation type="submission" date="2020-10" db="EMBL/GenBank/DDBJ databases">
        <authorList>
            <person name="Han B."/>
            <person name="Lu T."/>
            <person name="Zhao Q."/>
            <person name="Huang X."/>
            <person name="Zhao Y."/>
        </authorList>
    </citation>
    <scope>NUCLEOTIDE SEQUENCE</scope>
</reference>
<keyword evidence="10" id="KW-0346">Stress response</keyword>
<dbReference type="GO" id="GO:0007200">
    <property type="term" value="P:phospholipase C-activating G protein-coupled receptor signaling pathway"/>
    <property type="evidence" value="ECO:0007669"/>
    <property type="project" value="InterPro"/>
</dbReference>
<gene>
    <name evidence="14" type="ORF">NCGR_LOCUS2155</name>
</gene>
<keyword evidence="7" id="KW-0479">Metal-binding</keyword>
<keyword evidence="11" id="KW-0472">Membrane</keyword>
<proteinExistence type="inferred from homology"/>
<dbReference type="Pfam" id="PF00609">
    <property type="entry name" value="DAGK_acc"/>
    <property type="match status" value="1"/>
</dbReference>
<comment type="caution">
    <text evidence="14">The sequence shown here is derived from an EMBL/GenBank/DDBJ whole genome shotgun (WGS) entry which is preliminary data.</text>
</comment>
<dbReference type="Gene3D" id="3.30.60.20">
    <property type="match status" value="1"/>
</dbReference>
<name>A0A811M6N8_9POAL</name>
<evidence type="ECO:0000256" key="2">
    <source>
        <dbReference type="ARBA" id="ARBA00009280"/>
    </source>
</evidence>
<keyword evidence="4" id="KW-0808">Transferase</keyword>
<feature type="region of interest" description="Disordered" evidence="12">
    <location>
        <begin position="162"/>
        <end position="234"/>
    </location>
</feature>
<dbReference type="FunFam" id="2.60.200.40:FF:000006">
    <property type="entry name" value="Diacylglycerol kinase"/>
    <property type="match status" value="1"/>
</dbReference>
<dbReference type="EC" id="2.7.1.107" evidence="3"/>
<evidence type="ECO:0000313" key="14">
    <source>
        <dbReference type="EMBL" id="CAD6204087.1"/>
    </source>
</evidence>
<evidence type="ECO:0000256" key="12">
    <source>
        <dbReference type="SAM" id="MobiDB-lite"/>
    </source>
</evidence>
<keyword evidence="7" id="KW-0862">Zinc</keyword>
<keyword evidence="5" id="KW-0677">Repeat</keyword>
<dbReference type="GO" id="GO:0004143">
    <property type="term" value="F:ATP-dependent diacylglycerol kinase activity"/>
    <property type="evidence" value="ECO:0007669"/>
    <property type="project" value="UniProtKB-EC"/>
</dbReference>
<dbReference type="GO" id="GO:0016020">
    <property type="term" value="C:membrane"/>
    <property type="evidence" value="ECO:0007669"/>
    <property type="project" value="UniProtKB-SubCell"/>
</dbReference>
<keyword evidence="7" id="KW-0863">Zinc-finger</keyword>
<evidence type="ECO:0000256" key="4">
    <source>
        <dbReference type="ARBA" id="ARBA00022679"/>
    </source>
</evidence>
<organism evidence="14 15">
    <name type="scientific">Miscanthus lutarioriparius</name>
    <dbReference type="NCBI Taxonomy" id="422564"/>
    <lineage>
        <taxon>Eukaryota</taxon>
        <taxon>Viridiplantae</taxon>
        <taxon>Streptophyta</taxon>
        <taxon>Embryophyta</taxon>
        <taxon>Tracheophyta</taxon>
        <taxon>Spermatophyta</taxon>
        <taxon>Magnoliopsida</taxon>
        <taxon>Liliopsida</taxon>
        <taxon>Poales</taxon>
        <taxon>Poaceae</taxon>
        <taxon>PACMAD clade</taxon>
        <taxon>Panicoideae</taxon>
        <taxon>Andropogonodae</taxon>
        <taxon>Andropogoneae</taxon>
        <taxon>Saccharinae</taxon>
        <taxon>Miscanthus</taxon>
    </lineage>
</organism>
<feature type="compositionally biased region" description="Basic and acidic residues" evidence="12">
    <location>
        <begin position="212"/>
        <end position="234"/>
    </location>
</feature>
<feature type="domain" description="DAGKc" evidence="13">
    <location>
        <begin position="252"/>
        <end position="315"/>
    </location>
</feature>
<dbReference type="InterPro" id="IPR016064">
    <property type="entry name" value="NAD/diacylglycerol_kinase_sf"/>
</dbReference>
<dbReference type="Gene3D" id="2.60.200.40">
    <property type="match status" value="1"/>
</dbReference>
<sequence length="577" mass="64030">MKCCVCLESISPAQPLGQMMTSENMVHRCNVCGAAAHIICSSNSQKDCKCISMFGSKHVVHLWTVLWTDVADQSEEGQYCCYCEEICSESFLGGPPIYCCMWCQRLVHAECQSAMATETGDICDLGPFRRLILSPLFVQAISKPGGILSSITHGANEFASTVRGRLNRTKKEKHHNRFPSDSNDDSSSDTTLNSNQRAGELKATGGSAQRSPENEHYSSESDGRELISEPRRLGNNETGEVKLKYALSELPADSRPLLVFINKRSGAQRGDLLKHKLHFLLNPVQVFELSSSQGPETRLFLFRKSFIMGGGLGAVEKQGGLCTVLHDIEHAAVTILDRWKVTVEDKESKNVLLVKYMNNYLGIGCDAKVALDIHNLREESPEKFYSQFLNKVLYAREGAKSIIDRAFVDLPWQVRLEVDGTEIEIPEDSEGVLVANIPSYMGGVDLWQNEGENPENFDPQSIHDKMLEVVSITGAWHLGTLQVGLSRARRIAQGQSIKIQMFAPFPVQVDGEPWVQQPCTLKISHHGQAFMLRRAIEEPLGHAAAMITDVLEHAESSRVITASQKKSLLQEMALRLS</sequence>
<evidence type="ECO:0000256" key="5">
    <source>
        <dbReference type="ARBA" id="ARBA00022737"/>
    </source>
</evidence>
<dbReference type="SUPFAM" id="SSF111331">
    <property type="entry name" value="NAD kinase/diacylglycerol kinase-like"/>
    <property type="match status" value="1"/>
</dbReference>
<dbReference type="InterPro" id="IPR002219">
    <property type="entry name" value="PKC_DAG/PE"/>
</dbReference>
<evidence type="ECO:0000256" key="9">
    <source>
        <dbReference type="ARBA" id="ARBA00022840"/>
    </source>
</evidence>
<keyword evidence="8" id="KW-0418">Kinase</keyword>
<dbReference type="InterPro" id="IPR001206">
    <property type="entry name" value="Diacylglycerol_kinase_cat_dom"/>
</dbReference>
<evidence type="ECO:0000256" key="7">
    <source>
        <dbReference type="ARBA" id="ARBA00022771"/>
    </source>
</evidence>
<evidence type="ECO:0000256" key="10">
    <source>
        <dbReference type="ARBA" id="ARBA00023016"/>
    </source>
</evidence>
<protein>
    <recommendedName>
        <fullName evidence="3">diacylglycerol kinase (ATP)</fullName>
        <ecNumber evidence="3">2.7.1.107</ecNumber>
    </recommendedName>
</protein>
<comment type="similarity">
    <text evidence="2">Belongs to the eukaryotic diacylglycerol kinase family.</text>
</comment>
<dbReference type="Pfam" id="PF00130">
    <property type="entry name" value="C1_1"/>
    <property type="match status" value="1"/>
</dbReference>
<accession>A0A811M6N8</accession>
<feature type="compositionally biased region" description="Basic residues" evidence="12">
    <location>
        <begin position="165"/>
        <end position="177"/>
    </location>
</feature>
<dbReference type="InterPro" id="IPR000756">
    <property type="entry name" value="Diacylglycerol_kin_accessory"/>
</dbReference>
<dbReference type="SMART" id="SM00109">
    <property type="entry name" value="C1"/>
    <property type="match status" value="1"/>
</dbReference>
<dbReference type="EMBL" id="CAJGYO010000001">
    <property type="protein sequence ID" value="CAD6204087.1"/>
    <property type="molecule type" value="Genomic_DNA"/>
</dbReference>
<dbReference type="SMART" id="SM00045">
    <property type="entry name" value="DAGKa"/>
    <property type="match status" value="1"/>
</dbReference>
<evidence type="ECO:0000256" key="6">
    <source>
        <dbReference type="ARBA" id="ARBA00022741"/>
    </source>
</evidence>
<dbReference type="AlphaFoldDB" id="A0A811M6N8"/>
<dbReference type="GO" id="GO:0005524">
    <property type="term" value="F:ATP binding"/>
    <property type="evidence" value="ECO:0007669"/>
    <property type="project" value="UniProtKB-KW"/>
</dbReference>
<evidence type="ECO:0000256" key="3">
    <source>
        <dbReference type="ARBA" id="ARBA00012133"/>
    </source>
</evidence>
<dbReference type="OrthoDB" id="242257at2759"/>
<evidence type="ECO:0000256" key="8">
    <source>
        <dbReference type="ARBA" id="ARBA00022777"/>
    </source>
</evidence>
<dbReference type="PROSITE" id="PS50146">
    <property type="entry name" value="DAGK"/>
    <property type="match status" value="1"/>
</dbReference>
<evidence type="ECO:0000256" key="1">
    <source>
        <dbReference type="ARBA" id="ARBA00004370"/>
    </source>
</evidence>
<dbReference type="InterPro" id="IPR037607">
    <property type="entry name" value="DGK"/>
</dbReference>
<keyword evidence="15" id="KW-1185">Reference proteome</keyword>
<dbReference type="Proteomes" id="UP000604825">
    <property type="component" value="Unassembled WGS sequence"/>
</dbReference>